<accession>A0A8T2NNP5</accession>
<dbReference type="InterPro" id="IPR000690">
    <property type="entry name" value="Matrin/U1-C_Znf_C2H2"/>
</dbReference>
<feature type="compositionally biased region" description="Low complexity" evidence="7">
    <location>
        <begin position="577"/>
        <end position="602"/>
    </location>
</feature>
<name>A0A8T2NNP5_9TELE</name>
<dbReference type="GO" id="GO:0003723">
    <property type="term" value="F:RNA binding"/>
    <property type="evidence" value="ECO:0007669"/>
    <property type="project" value="UniProtKB-UniRule"/>
</dbReference>
<feature type="region of interest" description="Disordered" evidence="7">
    <location>
        <begin position="640"/>
        <end position="936"/>
    </location>
</feature>
<feature type="region of interest" description="Disordered" evidence="7">
    <location>
        <begin position="12"/>
        <end position="45"/>
    </location>
</feature>
<evidence type="ECO:0000256" key="3">
    <source>
        <dbReference type="ARBA" id="ARBA00022771"/>
    </source>
</evidence>
<feature type="compositionally biased region" description="Acidic residues" evidence="7">
    <location>
        <begin position="838"/>
        <end position="862"/>
    </location>
</feature>
<feature type="compositionally biased region" description="Basic and acidic residues" evidence="7">
    <location>
        <begin position="565"/>
        <end position="575"/>
    </location>
</feature>
<dbReference type="OrthoDB" id="8949749at2759"/>
<evidence type="ECO:0000256" key="5">
    <source>
        <dbReference type="ARBA" id="ARBA00023242"/>
    </source>
</evidence>
<dbReference type="AlphaFoldDB" id="A0A8T2NNP5"/>
<dbReference type="InterPro" id="IPR036236">
    <property type="entry name" value="Znf_C2H2_sf"/>
</dbReference>
<feature type="region of interest" description="Disordered" evidence="7">
    <location>
        <begin position="565"/>
        <end position="612"/>
    </location>
</feature>
<keyword evidence="2" id="KW-0479">Metal-binding</keyword>
<feature type="region of interest" description="Disordered" evidence="7">
    <location>
        <begin position="1098"/>
        <end position="1125"/>
    </location>
</feature>
<evidence type="ECO:0000256" key="6">
    <source>
        <dbReference type="PROSITE-ProRule" id="PRU00176"/>
    </source>
</evidence>
<feature type="compositionally biased region" description="Polar residues" evidence="7">
    <location>
        <begin position="909"/>
        <end position="919"/>
    </location>
</feature>
<reference evidence="10" key="1">
    <citation type="thesis" date="2021" institute="BYU ScholarsArchive" country="Provo, UT, USA">
        <title>Applications of and Algorithms for Genome Assembly and Genomic Analyses with an Emphasis on Marine Teleosts.</title>
        <authorList>
            <person name="Pickett B.D."/>
        </authorList>
    </citation>
    <scope>NUCLEOTIDE SEQUENCE</scope>
    <source>
        <strain evidence="10">HI-2016</strain>
    </source>
</reference>
<keyword evidence="4" id="KW-0862">Zinc</keyword>
<feature type="compositionally biased region" description="Polar residues" evidence="7">
    <location>
        <begin position="255"/>
        <end position="265"/>
    </location>
</feature>
<dbReference type="CDD" id="cd12685">
    <property type="entry name" value="RRM_RBM20"/>
    <property type="match status" value="1"/>
</dbReference>
<dbReference type="InterPro" id="IPR035979">
    <property type="entry name" value="RBD_domain_sf"/>
</dbReference>
<feature type="region of interest" description="Disordered" evidence="7">
    <location>
        <begin position="204"/>
        <end position="307"/>
    </location>
</feature>
<feature type="compositionally biased region" description="Polar residues" evidence="7">
    <location>
        <begin position="863"/>
        <end position="877"/>
    </location>
</feature>
<dbReference type="PROSITE" id="PS50171">
    <property type="entry name" value="ZF_MATRIN"/>
    <property type="match status" value="1"/>
</dbReference>
<feature type="compositionally biased region" description="Basic and acidic residues" evidence="7">
    <location>
        <begin position="800"/>
        <end position="811"/>
    </location>
</feature>
<feature type="domain" description="Matrin-type" evidence="9">
    <location>
        <begin position="1053"/>
        <end position="1084"/>
    </location>
</feature>
<dbReference type="PROSITE" id="PS50102">
    <property type="entry name" value="RRM"/>
    <property type="match status" value="1"/>
</dbReference>
<evidence type="ECO:0000256" key="1">
    <source>
        <dbReference type="ARBA" id="ARBA00004123"/>
    </source>
</evidence>
<evidence type="ECO:0000313" key="10">
    <source>
        <dbReference type="EMBL" id="KAG9341869.1"/>
    </source>
</evidence>
<feature type="compositionally biased region" description="Polar residues" evidence="7">
    <location>
        <begin position="204"/>
        <end position="215"/>
    </location>
</feature>
<feature type="compositionally biased region" description="Basic and acidic residues" evidence="7">
    <location>
        <begin position="878"/>
        <end position="888"/>
    </location>
</feature>
<evidence type="ECO:0000256" key="7">
    <source>
        <dbReference type="SAM" id="MobiDB-lite"/>
    </source>
</evidence>
<feature type="compositionally biased region" description="Basic and acidic residues" evidence="7">
    <location>
        <begin position="995"/>
        <end position="1004"/>
    </location>
</feature>
<proteinExistence type="predicted"/>
<dbReference type="PANTHER" id="PTHR15592">
    <property type="entry name" value="MATRIN 3/NUCLEAR PROTEIN 220-RELATED"/>
    <property type="match status" value="1"/>
</dbReference>
<evidence type="ECO:0008006" key="12">
    <source>
        <dbReference type="Google" id="ProtNLM"/>
    </source>
</evidence>
<dbReference type="GO" id="GO:0005634">
    <property type="term" value="C:nucleus"/>
    <property type="evidence" value="ECO:0007669"/>
    <property type="project" value="UniProtKB-SubCell"/>
</dbReference>
<feature type="compositionally biased region" description="Basic and acidic residues" evidence="7">
    <location>
        <begin position="671"/>
        <end position="690"/>
    </location>
</feature>
<dbReference type="SUPFAM" id="SSF57667">
    <property type="entry name" value="beta-beta-alpha zinc fingers"/>
    <property type="match status" value="1"/>
</dbReference>
<comment type="subcellular location">
    <subcellularLocation>
        <location evidence="1">Nucleus</location>
    </subcellularLocation>
</comment>
<keyword evidence="3" id="KW-0863">Zinc-finger</keyword>
<keyword evidence="11" id="KW-1185">Reference proteome</keyword>
<dbReference type="SMART" id="SM00360">
    <property type="entry name" value="RRM"/>
    <property type="match status" value="1"/>
</dbReference>
<dbReference type="InterPro" id="IPR012677">
    <property type="entry name" value="Nucleotide-bd_a/b_plait_sf"/>
</dbReference>
<evidence type="ECO:0000313" key="11">
    <source>
        <dbReference type="Proteomes" id="UP000824540"/>
    </source>
</evidence>
<evidence type="ECO:0000256" key="4">
    <source>
        <dbReference type="ARBA" id="ARBA00022833"/>
    </source>
</evidence>
<feature type="compositionally biased region" description="Low complexity" evidence="7">
    <location>
        <begin position="777"/>
        <end position="786"/>
    </location>
</feature>
<keyword evidence="5" id="KW-0539">Nucleus</keyword>
<feature type="compositionally biased region" description="Basic and acidic residues" evidence="7">
    <location>
        <begin position="640"/>
        <end position="650"/>
    </location>
</feature>
<feature type="region of interest" description="Disordered" evidence="7">
    <location>
        <begin position="957"/>
        <end position="1027"/>
    </location>
</feature>
<dbReference type="SMART" id="SM00451">
    <property type="entry name" value="ZnF_U1"/>
    <property type="match status" value="2"/>
</dbReference>
<dbReference type="Gene3D" id="3.30.70.330">
    <property type="match status" value="1"/>
</dbReference>
<protein>
    <recommendedName>
        <fullName evidence="12">RNA-binding protein 20</fullName>
    </recommendedName>
</protein>
<sequence length="1125" mass="123472">MAEHGQFVLNNFLNRKRERASSSDQTENKSFPASSKRCGGGQNPGLLTPASVQLAQLQAQLTLHRLKLAQTAVGGNTAAAATVLNQVLSNVAMSQPLLNQLRTSGMVSTAHSQAGGTQLGPAFPPRAAAFPPQNSTLETLVGGGLGSLPGQSSSSAALNPFRGNFSLTPSQQTSLGLATGSMFPSDTDKRSQYGFLGTTASSIGSKSNSGQNVLHGNQPGFQRDLYGAGRPESQSGFIGEQNREGSKGGKPKEQLWQSAVSFSSSGKDDHIISNSGGTWATSGQSFHPRSSELYNPEEPTADRKYSPVGTPNFSSSSQGIVGYQQLQPGDVSLSGALKPLQPHQLNDFHGVIPSSLPHHCTICEKKVFNLTDWDHHVNGKLHLQNCSLYTESPMSGSVQFQAVSSGSLSSLNNSISFSSPNKDIPTGPNPVYLPSAPMRMQPLTGNGFTSPQTGSKRKSIFGRVVHICNLPDGSCTENDVINLGLPFGKVTNYILMRSTHQAFLEMAYMEAAQAMVQYYQLHPATINDQKLLIRMSKRYKELQLKKPGKDVEAIIQDINFQREREEIDYPQERPRSRSPVSRSLSPRSHSPSYTSCSSTHSPQGACRSEWTNVPALGPMGARWDWSPHGRWEDERDEACWRNGDRDRDGEGPPDDWPQDRRKPRPMAAERWSSRMVEERAEVRRGSREGYPRGSPLGHHSPYRSKEEDIYKKPHQHNEGKAKRREAEGHHRSRPAESDERNGHAKTSEDRKQMSPVRGRSRKSSPRQEIGKKEMESENQSETSQEQPLKEKAVSPHRRFKDTGGTESERGTASEAEEGEGDSESEEESWYPQNMEELVTVDEVGEEDDFIIEPDLPEPDLQETSDVQKVTLESPQTVDRQDTIKKSVKNDTAPEESVSLKPDLKEYAGETSSAHQQCWTPVSAASEEQCSDRSDALSLKAESIEPCSHTDAGLLQAPQKCVSNHEGGSKDRKSLDTPTSSETKRPAPVTTATGKELQHQDEHFGDIPVTDAHSTEHESPSSTDVHSPLWENDKTVREHSIPLGVEFVVPRSGFFCKLCGLFYASEETAKTSHCRSMVHYKNLQRYLSQLAAESLENTHTDLTTPGKPCLVPQAKENKSPAGEGVN</sequence>
<dbReference type="EMBL" id="JAFBMS010000032">
    <property type="protein sequence ID" value="KAG9341869.1"/>
    <property type="molecule type" value="Genomic_DNA"/>
</dbReference>
<dbReference type="InterPro" id="IPR003604">
    <property type="entry name" value="Matrin/U1-like-C_Znf_C2H2"/>
</dbReference>
<evidence type="ECO:0000259" key="9">
    <source>
        <dbReference type="PROSITE" id="PS50171"/>
    </source>
</evidence>
<gene>
    <name evidence="10" type="ORF">JZ751_018593</name>
</gene>
<feature type="domain" description="RRM" evidence="8">
    <location>
        <begin position="463"/>
        <end position="538"/>
    </location>
</feature>
<dbReference type="InterPro" id="IPR000504">
    <property type="entry name" value="RRM_dom"/>
</dbReference>
<dbReference type="Proteomes" id="UP000824540">
    <property type="component" value="Unassembled WGS sequence"/>
</dbReference>
<evidence type="ECO:0000256" key="2">
    <source>
        <dbReference type="ARBA" id="ARBA00022723"/>
    </source>
</evidence>
<keyword evidence="6" id="KW-0694">RNA-binding</keyword>
<feature type="compositionally biased region" description="Basic and acidic residues" evidence="7">
    <location>
        <begin position="241"/>
        <end position="253"/>
    </location>
</feature>
<comment type="caution">
    <text evidence="10">The sequence shown here is derived from an EMBL/GenBank/DDBJ whole genome shotgun (WGS) entry which is preliminary data.</text>
</comment>
<dbReference type="InterPro" id="IPR034790">
    <property type="entry name" value="RBM20_RRM"/>
</dbReference>
<feature type="compositionally biased region" description="Basic and acidic residues" evidence="7">
    <location>
        <begin position="703"/>
        <end position="752"/>
    </location>
</feature>
<dbReference type="SUPFAM" id="SSF54928">
    <property type="entry name" value="RNA-binding domain, RBD"/>
    <property type="match status" value="1"/>
</dbReference>
<feature type="compositionally biased region" description="Polar residues" evidence="7">
    <location>
        <begin position="272"/>
        <end position="288"/>
    </location>
</feature>
<evidence type="ECO:0000259" key="8">
    <source>
        <dbReference type="PROSITE" id="PS50102"/>
    </source>
</evidence>
<feature type="compositionally biased region" description="Acidic residues" evidence="7">
    <location>
        <begin position="814"/>
        <end position="828"/>
    </location>
</feature>
<feature type="compositionally biased region" description="Polar residues" evidence="7">
    <location>
        <begin position="22"/>
        <end position="33"/>
    </location>
</feature>
<dbReference type="GO" id="GO:0008270">
    <property type="term" value="F:zinc ion binding"/>
    <property type="evidence" value="ECO:0007669"/>
    <property type="project" value="UniProtKB-KW"/>
</dbReference>
<organism evidence="10 11">
    <name type="scientific">Albula glossodonta</name>
    <name type="common">roundjaw bonefish</name>
    <dbReference type="NCBI Taxonomy" id="121402"/>
    <lineage>
        <taxon>Eukaryota</taxon>
        <taxon>Metazoa</taxon>
        <taxon>Chordata</taxon>
        <taxon>Craniata</taxon>
        <taxon>Vertebrata</taxon>
        <taxon>Euteleostomi</taxon>
        <taxon>Actinopterygii</taxon>
        <taxon>Neopterygii</taxon>
        <taxon>Teleostei</taxon>
        <taxon>Albuliformes</taxon>
        <taxon>Albulidae</taxon>
        <taxon>Albula</taxon>
    </lineage>
</organism>